<dbReference type="AlphaFoldDB" id="A0A1M5M744"/>
<dbReference type="InterPro" id="IPR052166">
    <property type="entry name" value="Diverse_Acyl-CoA_DH"/>
</dbReference>
<dbReference type="GO" id="GO:0050660">
    <property type="term" value="F:flavin adenine dinucleotide binding"/>
    <property type="evidence" value="ECO:0007669"/>
    <property type="project" value="InterPro"/>
</dbReference>
<dbReference type="Pfam" id="PF00441">
    <property type="entry name" value="Acyl-CoA_dh_1"/>
    <property type="match status" value="1"/>
</dbReference>
<dbReference type="SUPFAM" id="SSF47203">
    <property type="entry name" value="Acyl-CoA dehydrogenase C-terminal domain-like"/>
    <property type="match status" value="1"/>
</dbReference>
<organism evidence="10 11">
    <name type="scientific">Thermosyntropha lipolytica DSM 11003</name>
    <dbReference type="NCBI Taxonomy" id="1123382"/>
    <lineage>
        <taxon>Bacteria</taxon>
        <taxon>Bacillati</taxon>
        <taxon>Bacillota</taxon>
        <taxon>Clostridia</taxon>
        <taxon>Eubacteriales</taxon>
        <taxon>Syntrophomonadaceae</taxon>
        <taxon>Thermosyntropha</taxon>
    </lineage>
</organism>
<dbReference type="InterPro" id="IPR009100">
    <property type="entry name" value="AcylCoA_DH/oxidase_NM_dom_sf"/>
</dbReference>
<dbReference type="Gene3D" id="2.40.110.10">
    <property type="entry name" value="Butyryl-CoA Dehydrogenase, subunit A, domain 2"/>
    <property type="match status" value="1"/>
</dbReference>
<reference evidence="11" key="1">
    <citation type="submission" date="2016-11" db="EMBL/GenBank/DDBJ databases">
        <authorList>
            <person name="Varghese N."/>
            <person name="Submissions S."/>
        </authorList>
    </citation>
    <scope>NUCLEOTIDE SEQUENCE [LARGE SCALE GENOMIC DNA]</scope>
    <source>
        <strain evidence="11">DSM 11003</strain>
    </source>
</reference>
<keyword evidence="11" id="KW-1185">Reference proteome</keyword>
<feature type="domain" description="Acetyl-CoA dehydrogenase-like C-terminal" evidence="9">
    <location>
        <begin position="474"/>
        <end position="603"/>
    </location>
</feature>
<dbReference type="EMBL" id="FQWY01000010">
    <property type="protein sequence ID" value="SHG72583.1"/>
    <property type="molecule type" value="Genomic_DNA"/>
</dbReference>
<dbReference type="Pfam" id="PF12806">
    <property type="entry name" value="Acyl-CoA_dh_C"/>
    <property type="match status" value="1"/>
</dbReference>
<feature type="domain" description="Acyl-CoA dehydrogenase/oxidase C-terminal" evidence="7">
    <location>
        <begin position="293"/>
        <end position="457"/>
    </location>
</feature>
<keyword evidence="3 6" id="KW-0285">Flavoprotein</keyword>
<feature type="domain" description="Acyl-CoA oxidase/dehydrogenase middle" evidence="8">
    <location>
        <begin position="163"/>
        <end position="271"/>
    </location>
</feature>
<dbReference type="GO" id="GO:0016627">
    <property type="term" value="F:oxidoreductase activity, acting on the CH-CH group of donors"/>
    <property type="evidence" value="ECO:0007669"/>
    <property type="project" value="InterPro"/>
</dbReference>
<evidence type="ECO:0000256" key="2">
    <source>
        <dbReference type="ARBA" id="ARBA00009347"/>
    </source>
</evidence>
<dbReference type="InterPro" id="IPR006091">
    <property type="entry name" value="Acyl-CoA_Oxase/DH_mid-dom"/>
</dbReference>
<dbReference type="InterPro" id="IPR025878">
    <property type="entry name" value="Acyl-CoA_dh-like_C_dom"/>
</dbReference>
<comment type="similarity">
    <text evidence="2 6">Belongs to the acyl-CoA dehydrogenase family.</text>
</comment>
<dbReference type="InterPro" id="IPR037069">
    <property type="entry name" value="AcylCoA_DH/ox_N_sf"/>
</dbReference>
<dbReference type="Proteomes" id="UP000242329">
    <property type="component" value="Unassembled WGS sequence"/>
</dbReference>
<evidence type="ECO:0000313" key="10">
    <source>
        <dbReference type="EMBL" id="SHG72583.1"/>
    </source>
</evidence>
<dbReference type="InterPro" id="IPR036250">
    <property type="entry name" value="AcylCo_DH-like_C"/>
</dbReference>
<evidence type="ECO:0000256" key="5">
    <source>
        <dbReference type="ARBA" id="ARBA00023002"/>
    </source>
</evidence>
<dbReference type="STRING" id="1123382.SAMN02745221_00842"/>
<dbReference type="Gene3D" id="1.10.540.10">
    <property type="entry name" value="Acyl-CoA dehydrogenase/oxidase, N-terminal domain"/>
    <property type="match status" value="1"/>
</dbReference>
<evidence type="ECO:0000259" key="8">
    <source>
        <dbReference type="Pfam" id="PF02770"/>
    </source>
</evidence>
<protein>
    <submittedName>
        <fullName evidence="10">Acyl-CoA dehydrogenase</fullName>
    </submittedName>
</protein>
<sequence>MASNFLYSTRDHKFILKEWLDMEKVLSFDAYKDYYSIDDIDMILEQALKVAREVVAPSRDDNDRVQAVFSDGKVTVPQSFKDAYWFLQKNGWGATNEWEEYEGRLPEPLFRACGEYFAGANAALMPYVLATAGAAKLIQSFGSEKVKKLFAEKMFTGEWAGTMCLTEPNAGSDVGDLLTKAIPTEQEGVYKIKGTKCFITGGEQDITENIVHLVLARIEGAKKGTKGISLFAVPKMWVDDDGNIVGPNDVQCLGIEHKMGIKGSATCVMSFGENNECRGWLLGNPPDAEGNAEGMAQMFQMMNGARMETGHAALSETAVAYHNAADYATQRIQGRPITNPNSERVPIIKHEDVRRMLLDLKAYVEAMRALIFRTYYFMDIAHHTQDEEEKKKLQGFIDVATPIIKAYCSDRAWELCAEAMQVFGGNGYSEEYPIAELCRDVKIYSIWEGTNYIQSMDLVGRKWMLGKGKVFANWLADIENFAQENANIPGLETEIAILKDAVGAYREIQATIGKYVSEGNIRMLPLYATRILRATGDLACAHVILDQARVALKKIEEYGKDHYDYAFYQGKVMAAKYFVHNILPHLFMIRDIIKDGDKSVLEIEEEAFLTYK</sequence>
<accession>A0A1M5M744</accession>
<dbReference type="OrthoDB" id="9802447at2"/>
<keyword evidence="4 6" id="KW-0274">FAD</keyword>
<dbReference type="GO" id="GO:0005886">
    <property type="term" value="C:plasma membrane"/>
    <property type="evidence" value="ECO:0007669"/>
    <property type="project" value="TreeGrafter"/>
</dbReference>
<gene>
    <name evidence="10" type="ORF">SAMN02745221_00842</name>
</gene>
<dbReference type="PANTHER" id="PTHR42803">
    <property type="entry name" value="ACYL-COA DEHYDROGENASE"/>
    <property type="match status" value="1"/>
</dbReference>
<dbReference type="Gene3D" id="1.20.140.10">
    <property type="entry name" value="Butyryl-CoA Dehydrogenase, subunit A, domain 3"/>
    <property type="match status" value="1"/>
</dbReference>
<evidence type="ECO:0000259" key="9">
    <source>
        <dbReference type="Pfam" id="PF12806"/>
    </source>
</evidence>
<dbReference type="RefSeq" id="WP_073090515.1">
    <property type="nucleotide sequence ID" value="NZ_FQWY01000010.1"/>
</dbReference>
<evidence type="ECO:0000256" key="4">
    <source>
        <dbReference type="ARBA" id="ARBA00022827"/>
    </source>
</evidence>
<comment type="cofactor">
    <cofactor evidence="1 6">
        <name>FAD</name>
        <dbReference type="ChEBI" id="CHEBI:57692"/>
    </cofactor>
</comment>
<dbReference type="InterPro" id="IPR046373">
    <property type="entry name" value="Acyl-CoA_Oxase/DH_mid-dom_sf"/>
</dbReference>
<proteinExistence type="inferred from homology"/>
<dbReference type="Pfam" id="PF02770">
    <property type="entry name" value="Acyl-CoA_dh_M"/>
    <property type="match status" value="1"/>
</dbReference>
<evidence type="ECO:0000313" key="11">
    <source>
        <dbReference type="Proteomes" id="UP000242329"/>
    </source>
</evidence>
<name>A0A1M5M744_9FIRM</name>
<dbReference type="InterPro" id="IPR009075">
    <property type="entry name" value="AcylCo_DH/oxidase_C"/>
</dbReference>
<dbReference type="SUPFAM" id="SSF56645">
    <property type="entry name" value="Acyl-CoA dehydrogenase NM domain-like"/>
    <property type="match status" value="1"/>
</dbReference>
<keyword evidence="5 6" id="KW-0560">Oxidoreductase</keyword>
<evidence type="ECO:0000259" key="7">
    <source>
        <dbReference type="Pfam" id="PF00441"/>
    </source>
</evidence>
<evidence type="ECO:0000256" key="3">
    <source>
        <dbReference type="ARBA" id="ARBA00022630"/>
    </source>
</evidence>
<dbReference type="PANTHER" id="PTHR42803:SF1">
    <property type="entry name" value="BROAD-SPECIFICITY LINEAR ACYL-COA DEHYDROGENASE FADE5"/>
    <property type="match status" value="1"/>
</dbReference>
<evidence type="ECO:0000256" key="6">
    <source>
        <dbReference type="RuleBase" id="RU362125"/>
    </source>
</evidence>
<evidence type="ECO:0000256" key="1">
    <source>
        <dbReference type="ARBA" id="ARBA00001974"/>
    </source>
</evidence>